<evidence type="ECO:0000313" key="1">
    <source>
        <dbReference type="EMBL" id="SVC32219.1"/>
    </source>
</evidence>
<reference evidence="1" key="1">
    <citation type="submission" date="2018-05" db="EMBL/GenBank/DDBJ databases">
        <authorList>
            <person name="Lanie J.A."/>
            <person name="Ng W.-L."/>
            <person name="Kazmierczak K.M."/>
            <person name="Andrzejewski T.M."/>
            <person name="Davidsen T.M."/>
            <person name="Wayne K.J."/>
            <person name="Tettelin H."/>
            <person name="Glass J.I."/>
            <person name="Rusch D."/>
            <person name="Podicherti R."/>
            <person name="Tsui H.-C.T."/>
            <person name="Winkler M.E."/>
        </authorList>
    </citation>
    <scope>NUCLEOTIDE SEQUENCE</scope>
</reference>
<dbReference type="InterPro" id="IPR014923">
    <property type="entry name" value="DUF1802"/>
</dbReference>
<name>A0A382L6F8_9ZZZZ</name>
<feature type="non-terminal residue" evidence="1">
    <location>
        <position position="96"/>
    </location>
</feature>
<dbReference type="EMBL" id="UINC01085047">
    <property type="protein sequence ID" value="SVC32219.1"/>
    <property type="molecule type" value="Genomic_DNA"/>
</dbReference>
<sequence length="96" mass="10932">MPISPKLPTSSNIGLKEWTVTSKALSQGEQIFMLRKGGIREDSRHFKIEHRQFLLYPGVFHEATSLLKPKYHSLISGTANEDFIKKITLSVFCELI</sequence>
<accession>A0A382L6F8</accession>
<gene>
    <name evidence="1" type="ORF">METZ01_LOCUS285073</name>
</gene>
<dbReference type="AlphaFoldDB" id="A0A382L6F8"/>
<proteinExistence type="predicted"/>
<protein>
    <submittedName>
        <fullName evidence="1">Uncharacterized protein</fullName>
    </submittedName>
</protein>
<organism evidence="1">
    <name type="scientific">marine metagenome</name>
    <dbReference type="NCBI Taxonomy" id="408172"/>
    <lineage>
        <taxon>unclassified sequences</taxon>
        <taxon>metagenomes</taxon>
        <taxon>ecological metagenomes</taxon>
    </lineage>
</organism>
<dbReference type="Pfam" id="PF08819">
    <property type="entry name" value="DUF1802"/>
    <property type="match status" value="1"/>
</dbReference>